<evidence type="ECO:0000313" key="2">
    <source>
        <dbReference type="Proteomes" id="UP000092627"/>
    </source>
</evidence>
<dbReference type="Proteomes" id="UP000092627">
    <property type="component" value="Unassembled WGS sequence"/>
</dbReference>
<gene>
    <name evidence="1" type="ORF">MAQ5080_01108</name>
</gene>
<keyword evidence="2" id="KW-1185">Reference proteome</keyword>
<sequence>MRLIGADDRREERPEMCASQLNGMECYEPFELRDAG</sequence>
<evidence type="ECO:0000313" key="1">
    <source>
        <dbReference type="EMBL" id="SBS28480.1"/>
    </source>
</evidence>
<organism evidence="1 2">
    <name type="scientific">Marinomonas aquimarina</name>
    <dbReference type="NCBI Taxonomy" id="295068"/>
    <lineage>
        <taxon>Bacteria</taxon>
        <taxon>Pseudomonadati</taxon>
        <taxon>Pseudomonadota</taxon>
        <taxon>Gammaproteobacteria</taxon>
        <taxon>Oceanospirillales</taxon>
        <taxon>Oceanospirillaceae</taxon>
        <taxon>Marinomonas</taxon>
    </lineage>
</organism>
<proteinExistence type="predicted"/>
<dbReference type="EMBL" id="FLOC01000005">
    <property type="protein sequence ID" value="SBS28480.1"/>
    <property type="molecule type" value="Genomic_DNA"/>
</dbReference>
<dbReference type="AlphaFoldDB" id="A0A1A8T828"/>
<accession>A0A1A8T828</accession>
<protein>
    <submittedName>
        <fullName evidence="1">Uncharacterized protein</fullName>
    </submittedName>
</protein>
<reference evidence="1 2" key="1">
    <citation type="submission" date="2016-06" db="EMBL/GenBank/DDBJ databases">
        <authorList>
            <person name="Kjaerup R.B."/>
            <person name="Dalgaard T.S."/>
            <person name="Juul-Madsen H.R."/>
        </authorList>
    </citation>
    <scope>NUCLEOTIDE SEQUENCE [LARGE SCALE GENOMIC DNA]</scope>
    <source>
        <strain evidence="1 2">CECT 5080</strain>
    </source>
</reference>
<name>A0A1A8T828_9GAMM</name>